<sequence length="110" mass="12603">MTFLQVLIISLFNSIAAIIYVSMQYIKISKIYIIVGTYAFVFTNGCPPVVYLLLNKRIRNDCASFGRTILRFLRNGNTNSTLVLIQLRLRRRSFPERKNNGSIEATIDPI</sequence>
<protein>
    <submittedName>
        <fullName evidence="2">Uncharacterized protein</fullName>
    </submittedName>
</protein>
<organism evidence="2 3">
    <name type="scientific">Heterodera schachtii</name>
    <name type="common">Sugarbeet cyst nematode worm</name>
    <name type="synonym">Tylenchus schachtii</name>
    <dbReference type="NCBI Taxonomy" id="97005"/>
    <lineage>
        <taxon>Eukaryota</taxon>
        <taxon>Metazoa</taxon>
        <taxon>Ecdysozoa</taxon>
        <taxon>Nematoda</taxon>
        <taxon>Chromadorea</taxon>
        <taxon>Rhabditida</taxon>
        <taxon>Tylenchina</taxon>
        <taxon>Tylenchomorpha</taxon>
        <taxon>Tylenchoidea</taxon>
        <taxon>Heteroderidae</taxon>
        <taxon>Heteroderinae</taxon>
        <taxon>Heterodera</taxon>
    </lineage>
</organism>
<dbReference type="Pfam" id="PF10321">
    <property type="entry name" value="7TM_GPCR_Srt"/>
    <property type="match status" value="1"/>
</dbReference>
<dbReference type="AlphaFoldDB" id="A0ABD2J5Q6"/>
<accession>A0ABD2J5Q6</accession>
<dbReference type="PANTHER" id="PTHR23021">
    <property type="entry name" value="SERPENTINE RECEPTOR, CLASS T"/>
    <property type="match status" value="1"/>
</dbReference>
<keyword evidence="1" id="KW-1133">Transmembrane helix</keyword>
<dbReference type="Proteomes" id="UP001620645">
    <property type="component" value="Unassembled WGS sequence"/>
</dbReference>
<keyword evidence="3" id="KW-1185">Reference proteome</keyword>
<proteinExistence type="predicted"/>
<feature type="transmembrane region" description="Helical" evidence="1">
    <location>
        <begin position="32"/>
        <end position="54"/>
    </location>
</feature>
<reference evidence="2 3" key="1">
    <citation type="submission" date="2024-10" db="EMBL/GenBank/DDBJ databases">
        <authorList>
            <person name="Kim D."/>
        </authorList>
    </citation>
    <scope>NUCLEOTIDE SEQUENCE [LARGE SCALE GENOMIC DNA]</scope>
    <source>
        <strain evidence="2">Taebaek</strain>
    </source>
</reference>
<name>A0ABD2J5Q6_HETSC</name>
<keyword evidence="1" id="KW-0812">Transmembrane</keyword>
<evidence type="ECO:0000313" key="2">
    <source>
        <dbReference type="EMBL" id="KAL3086081.1"/>
    </source>
</evidence>
<evidence type="ECO:0000313" key="3">
    <source>
        <dbReference type="Proteomes" id="UP001620645"/>
    </source>
</evidence>
<evidence type="ECO:0000256" key="1">
    <source>
        <dbReference type="SAM" id="Phobius"/>
    </source>
</evidence>
<dbReference type="PANTHER" id="PTHR23021:SF22">
    <property type="entry name" value="SERPENTINE RECEPTOR, CLASS T"/>
    <property type="match status" value="1"/>
</dbReference>
<dbReference type="InterPro" id="IPR019425">
    <property type="entry name" value="7TM_GPCR_serpentine_rcpt_Srt"/>
</dbReference>
<keyword evidence="1" id="KW-0472">Membrane</keyword>
<comment type="caution">
    <text evidence="2">The sequence shown here is derived from an EMBL/GenBank/DDBJ whole genome shotgun (WGS) entry which is preliminary data.</text>
</comment>
<dbReference type="EMBL" id="JBICCN010000217">
    <property type="protein sequence ID" value="KAL3086081.1"/>
    <property type="molecule type" value="Genomic_DNA"/>
</dbReference>
<gene>
    <name evidence="2" type="ORF">niasHS_008138</name>
</gene>